<comment type="caution">
    <text evidence="1">The sequence shown here is derived from an EMBL/GenBank/DDBJ whole genome shotgun (WGS) entry which is preliminary data.</text>
</comment>
<dbReference type="Gene3D" id="3.40.50.300">
    <property type="entry name" value="P-loop containing nucleotide triphosphate hydrolases"/>
    <property type="match status" value="1"/>
</dbReference>
<keyword evidence="1" id="KW-0808">Transferase</keyword>
<proteinExistence type="predicted"/>
<name>A0ABU8C134_9RHOB</name>
<dbReference type="NCBIfam" id="NF006746">
    <property type="entry name" value="PRK09270.1-5"/>
    <property type="match status" value="1"/>
</dbReference>
<accession>A0ABU8C134</accession>
<dbReference type="PANTHER" id="PTHR10285">
    <property type="entry name" value="URIDINE KINASE"/>
    <property type="match status" value="1"/>
</dbReference>
<gene>
    <name evidence="1" type="ORF">V6590_17930</name>
</gene>
<dbReference type="Proteomes" id="UP001431963">
    <property type="component" value="Unassembled WGS sequence"/>
</dbReference>
<dbReference type="GO" id="GO:0016301">
    <property type="term" value="F:kinase activity"/>
    <property type="evidence" value="ECO:0007669"/>
    <property type="project" value="UniProtKB-KW"/>
</dbReference>
<protein>
    <submittedName>
        <fullName evidence="1">Nucleoside/nucleotide kinase family protein</fullName>
    </submittedName>
</protein>
<dbReference type="SUPFAM" id="SSF52540">
    <property type="entry name" value="P-loop containing nucleoside triphosphate hydrolases"/>
    <property type="match status" value="1"/>
</dbReference>
<dbReference type="RefSeq" id="WP_335425061.1">
    <property type="nucleotide sequence ID" value="NZ_JBALHR010000016.1"/>
</dbReference>
<evidence type="ECO:0000313" key="1">
    <source>
        <dbReference type="EMBL" id="MEH7830034.1"/>
    </source>
</evidence>
<keyword evidence="2" id="KW-1185">Reference proteome</keyword>
<dbReference type="EMBL" id="JBALHR010000016">
    <property type="protein sequence ID" value="MEH7830034.1"/>
    <property type="molecule type" value="Genomic_DNA"/>
</dbReference>
<dbReference type="InterPro" id="IPR027417">
    <property type="entry name" value="P-loop_NTPase"/>
</dbReference>
<reference evidence="1" key="1">
    <citation type="submission" date="2024-02" db="EMBL/GenBank/DDBJ databases">
        <title>Genome sequences of strain Gemmobacter sp. JM10B15.</title>
        <authorList>
            <person name="Zhang M."/>
        </authorList>
    </citation>
    <scope>NUCLEOTIDE SEQUENCE</scope>
    <source>
        <strain evidence="1">JM10B15</strain>
    </source>
</reference>
<organism evidence="1 2">
    <name type="scientific">Gemmobacter denitrificans</name>
    <dbReference type="NCBI Taxonomy" id="3123040"/>
    <lineage>
        <taxon>Bacteria</taxon>
        <taxon>Pseudomonadati</taxon>
        <taxon>Pseudomonadota</taxon>
        <taxon>Alphaproteobacteria</taxon>
        <taxon>Rhodobacterales</taxon>
        <taxon>Paracoccaceae</taxon>
        <taxon>Gemmobacter</taxon>
    </lineage>
</organism>
<evidence type="ECO:0000313" key="2">
    <source>
        <dbReference type="Proteomes" id="UP001431963"/>
    </source>
</evidence>
<sequence length="203" mass="21673">MTPYALADLIRQRAAGQGRFIAALAGPPGAGKSTLAAELVAALGPGARVVPMDGFHLDNAVLGPRGLLARKGCPESFDAEGFGHLMRRLRTGGAAAIPVFDRQLDLARAGGDVVQTGDRILIAEGNYLLLDEAPWSDLAPLFDLTIAIEVPEPELERRLIQRWIDHDHSPEAAQARALGNDIPNARRVIHGSRVADVVVRQGM</sequence>
<keyword evidence="1" id="KW-0418">Kinase</keyword>